<dbReference type="AlphaFoldDB" id="A0A3B5LGZ1"/>
<name>A0A3B5LGZ1_9TELE</name>
<evidence type="ECO:0000313" key="1">
    <source>
        <dbReference type="Ensembl" id="ENSXCOP00000011403.1"/>
    </source>
</evidence>
<dbReference type="STRING" id="32473.ENSXCOP00000011403"/>
<dbReference type="InterPro" id="IPR002347">
    <property type="entry name" value="SDR_fam"/>
</dbReference>
<reference evidence="1" key="2">
    <citation type="submission" date="2025-09" db="UniProtKB">
        <authorList>
            <consortium name="Ensembl"/>
        </authorList>
    </citation>
    <scope>IDENTIFICATION</scope>
</reference>
<proteinExistence type="predicted"/>
<dbReference type="InterPro" id="IPR036291">
    <property type="entry name" value="NAD(P)-bd_dom_sf"/>
</dbReference>
<organism evidence="1 2">
    <name type="scientific">Xiphophorus couchianus</name>
    <name type="common">Monterrey platyfish</name>
    <dbReference type="NCBI Taxonomy" id="32473"/>
    <lineage>
        <taxon>Eukaryota</taxon>
        <taxon>Metazoa</taxon>
        <taxon>Chordata</taxon>
        <taxon>Craniata</taxon>
        <taxon>Vertebrata</taxon>
        <taxon>Euteleostomi</taxon>
        <taxon>Actinopterygii</taxon>
        <taxon>Neopterygii</taxon>
        <taxon>Teleostei</taxon>
        <taxon>Neoteleostei</taxon>
        <taxon>Acanthomorphata</taxon>
        <taxon>Ovalentaria</taxon>
        <taxon>Atherinomorphae</taxon>
        <taxon>Cyprinodontiformes</taxon>
        <taxon>Poeciliidae</taxon>
        <taxon>Poeciliinae</taxon>
        <taxon>Xiphophorus</taxon>
    </lineage>
</organism>
<evidence type="ECO:0000313" key="2">
    <source>
        <dbReference type="Proteomes" id="UP000261380"/>
    </source>
</evidence>
<keyword evidence="2" id="KW-1185">Reference proteome</keyword>
<sequence>MSRLAVVCGGSRGIGEAVARLLAERGRRVAVVSRNQEAAEAAVAALHGGAVIREHVKNFAFICEGGKDAVAVSA</sequence>
<dbReference type="Ensembl" id="ENSXCOT00000011535.1">
    <property type="protein sequence ID" value="ENSXCOP00000011403.1"/>
    <property type="gene ID" value="ENSXCOG00000008608.1"/>
</dbReference>
<reference evidence="1" key="1">
    <citation type="submission" date="2025-08" db="UniProtKB">
        <authorList>
            <consortium name="Ensembl"/>
        </authorList>
    </citation>
    <scope>IDENTIFICATION</scope>
</reference>
<dbReference type="Proteomes" id="UP000261380">
    <property type="component" value="Unplaced"/>
</dbReference>
<protein>
    <submittedName>
        <fullName evidence="1">Uncharacterized protein</fullName>
    </submittedName>
</protein>
<accession>A0A3B5LGZ1</accession>
<dbReference type="GeneTree" id="ENSGT01010000225520"/>
<dbReference type="Pfam" id="PF00106">
    <property type="entry name" value="adh_short"/>
    <property type="match status" value="1"/>
</dbReference>
<dbReference type="SUPFAM" id="SSF51735">
    <property type="entry name" value="NAD(P)-binding Rossmann-fold domains"/>
    <property type="match status" value="1"/>
</dbReference>
<dbReference type="Gene3D" id="3.40.50.720">
    <property type="entry name" value="NAD(P)-binding Rossmann-like Domain"/>
    <property type="match status" value="1"/>
</dbReference>